<dbReference type="InterPro" id="IPR019734">
    <property type="entry name" value="TPR_rpt"/>
</dbReference>
<accession>A0A2G8K8A7</accession>
<dbReference type="SMART" id="SM00028">
    <property type="entry name" value="TPR"/>
    <property type="match status" value="2"/>
</dbReference>
<name>A0A2G8K8A7_STIJA</name>
<dbReference type="EMBL" id="MRZV01000788">
    <property type="protein sequence ID" value="PIK44224.1"/>
    <property type="molecule type" value="Genomic_DNA"/>
</dbReference>
<keyword evidence="3" id="KW-1185">Reference proteome</keyword>
<dbReference type="Proteomes" id="UP000230750">
    <property type="component" value="Unassembled WGS sequence"/>
</dbReference>
<evidence type="ECO:0000313" key="3">
    <source>
        <dbReference type="Proteomes" id="UP000230750"/>
    </source>
</evidence>
<evidence type="ECO:0000256" key="1">
    <source>
        <dbReference type="PROSITE-ProRule" id="PRU00339"/>
    </source>
</evidence>
<dbReference type="STRING" id="307972.A0A2G8K8A7"/>
<evidence type="ECO:0000313" key="2">
    <source>
        <dbReference type="EMBL" id="PIK44224.1"/>
    </source>
</evidence>
<organism evidence="2 3">
    <name type="scientific">Stichopus japonicus</name>
    <name type="common">Sea cucumber</name>
    <dbReference type="NCBI Taxonomy" id="307972"/>
    <lineage>
        <taxon>Eukaryota</taxon>
        <taxon>Metazoa</taxon>
        <taxon>Echinodermata</taxon>
        <taxon>Eleutherozoa</taxon>
        <taxon>Echinozoa</taxon>
        <taxon>Holothuroidea</taxon>
        <taxon>Aspidochirotacea</taxon>
        <taxon>Aspidochirotida</taxon>
        <taxon>Stichopodidae</taxon>
        <taxon>Apostichopus</taxon>
    </lineage>
</organism>
<proteinExistence type="predicted"/>
<comment type="caution">
    <text evidence="2">The sequence shown here is derived from an EMBL/GenBank/DDBJ whole genome shotgun (WGS) entry which is preliminary data.</text>
</comment>
<dbReference type="InterPro" id="IPR011990">
    <property type="entry name" value="TPR-like_helical_dom_sf"/>
</dbReference>
<reference evidence="2 3" key="1">
    <citation type="journal article" date="2017" name="PLoS Biol.">
        <title>The sea cucumber genome provides insights into morphological evolution and visceral regeneration.</title>
        <authorList>
            <person name="Zhang X."/>
            <person name="Sun L."/>
            <person name="Yuan J."/>
            <person name="Sun Y."/>
            <person name="Gao Y."/>
            <person name="Zhang L."/>
            <person name="Li S."/>
            <person name="Dai H."/>
            <person name="Hamel J.F."/>
            <person name="Liu C."/>
            <person name="Yu Y."/>
            <person name="Liu S."/>
            <person name="Lin W."/>
            <person name="Guo K."/>
            <person name="Jin S."/>
            <person name="Xu P."/>
            <person name="Storey K.B."/>
            <person name="Huan P."/>
            <person name="Zhang T."/>
            <person name="Zhou Y."/>
            <person name="Zhang J."/>
            <person name="Lin C."/>
            <person name="Li X."/>
            <person name="Xing L."/>
            <person name="Huo D."/>
            <person name="Sun M."/>
            <person name="Wang L."/>
            <person name="Mercier A."/>
            <person name="Li F."/>
            <person name="Yang H."/>
            <person name="Xiang J."/>
        </authorList>
    </citation>
    <scope>NUCLEOTIDE SEQUENCE [LARGE SCALE GENOMIC DNA]</scope>
    <source>
        <strain evidence="2">Shaxun</strain>
        <tissue evidence="2">Muscle</tissue>
    </source>
</reference>
<keyword evidence="1" id="KW-0802">TPR repeat</keyword>
<feature type="repeat" description="TPR" evidence="1">
    <location>
        <begin position="90"/>
        <end position="123"/>
    </location>
</feature>
<dbReference type="Gene3D" id="1.25.40.10">
    <property type="entry name" value="Tetratricopeptide repeat domain"/>
    <property type="match status" value="1"/>
</dbReference>
<sequence length="292" mass="32862">MDSQVAVDNLYDFRDHYFERNPIEKAIDKTDDVRTELEKVLKKLNESQGQIESKSEFLLLKGRALNILPEFSPEALDCLSKAVKLDPKLVEAWNHLGECYWKKKDIENARNCFTGALNYSENKVSLRNLSMVLRQLGGTPEERSKFMQQSVDNIKKAVQLDFNDGTSWFIAGNTYLSLFFASGQSASILKQCLGAYAKAEKDPVAKSNPDLHFNRAAKDCFLCYYRLVSLVVRASAYQPEGSGFDSGPSHTKDSQKMGPTAILLGAQHISMEWGNMSVCKYDLAPFVVAYRV</sequence>
<dbReference type="OrthoDB" id="423589at2759"/>
<gene>
    <name evidence="2" type="ORF">BSL78_18905</name>
</gene>
<protein>
    <submittedName>
        <fullName evidence="2">Putative tetratricopeptide repeat protein 5 isoform X3</fullName>
    </submittedName>
</protein>
<dbReference type="PROSITE" id="PS50005">
    <property type="entry name" value="TPR"/>
    <property type="match status" value="1"/>
</dbReference>
<dbReference type="AlphaFoldDB" id="A0A2G8K8A7"/>
<dbReference type="SUPFAM" id="SSF48452">
    <property type="entry name" value="TPR-like"/>
    <property type="match status" value="1"/>
</dbReference>
<dbReference type="Pfam" id="PF13414">
    <property type="entry name" value="TPR_11"/>
    <property type="match status" value="1"/>
</dbReference>